<evidence type="ECO:0000256" key="6">
    <source>
        <dbReference type="SAM" id="MobiDB-lite"/>
    </source>
</evidence>
<dbReference type="STRING" id="595528.A0A0D2WN17"/>
<reference evidence="9" key="1">
    <citation type="submission" date="2011-02" db="EMBL/GenBank/DDBJ databases">
        <title>The Genome Sequence of Capsaspora owczarzaki ATCC 30864.</title>
        <authorList>
            <person name="Russ C."/>
            <person name="Cuomo C."/>
            <person name="Burger G."/>
            <person name="Gray M.W."/>
            <person name="Holland P.W.H."/>
            <person name="King N."/>
            <person name="Lang F.B.F."/>
            <person name="Roger A.J."/>
            <person name="Ruiz-Trillo I."/>
            <person name="Young S.K."/>
            <person name="Zeng Q."/>
            <person name="Gargeya S."/>
            <person name="Alvarado L."/>
            <person name="Berlin A."/>
            <person name="Chapman S.B."/>
            <person name="Chen Z."/>
            <person name="Freedman E."/>
            <person name="Gellesch M."/>
            <person name="Goldberg J."/>
            <person name="Griggs A."/>
            <person name="Gujja S."/>
            <person name="Heilman E."/>
            <person name="Heiman D."/>
            <person name="Howarth C."/>
            <person name="Mehta T."/>
            <person name="Neiman D."/>
            <person name="Pearson M."/>
            <person name="Roberts A."/>
            <person name="Saif S."/>
            <person name="Shea T."/>
            <person name="Shenoy N."/>
            <person name="Sisk P."/>
            <person name="Stolte C."/>
            <person name="Sykes S."/>
            <person name="White J."/>
            <person name="Yandava C."/>
            <person name="Haas B."/>
            <person name="Nusbaum C."/>
            <person name="Birren B."/>
        </authorList>
    </citation>
    <scope>NUCLEOTIDE SEQUENCE</scope>
    <source>
        <strain evidence="9">ATCC 30864</strain>
    </source>
</reference>
<dbReference type="InterPro" id="IPR037794">
    <property type="entry name" value="TAF12"/>
</dbReference>
<protein>
    <recommendedName>
        <fullName evidence="7">Transcription initiation factor TFIID subunit 12 domain-containing protein</fullName>
    </recommendedName>
</protein>
<dbReference type="PhylomeDB" id="A0A0D2WN17"/>
<dbReference type="InterPro" id="IPR003228">
    <property type="entry name" value="TFIID_TAF12_dom"/>
</dbReference>
<dbReference type="RefSeq" id="XP_004364236.1">
    <property type="nucleotide sequence ID" value="XM_004364179.2"/>
</dbReference>
<dbReference type="Proteomes" id="UP000008743">
    <property type="component" value="Unassembled WGS sequence"/>
</dbReference>
<dbReference type="PANTHER" id="PTHR12264">
    <property type="entry name" value="TRANSCRIPTION INITIATION FACTOR TFIID SUBUNIT 12"/>
    <property type="match status" value="1"/>
</dbReference>
<feature type="domain" description="Transcription initiation factor TFIID subunit 12" evidence="7">
    <location>
        <begin position="161"/>
        <end position="227"/>
    </location>
</feature>
<dbReference type="GO" id="GO:0003677">
    <property type="term" value="F:DNA binding"/>
    <property type="evidence" value="ECO:0007669"/>
    <property type="project" value="TreeGrafter"/>
</dbReference>
<dbReference type="SUPFAM" id="SSF47113">
    <property type="entry name" value="Histone-fold"/>
    <property type="match status" value="1"/>
</dbReference>
<dbReference type="EMBL" id="KE346363">
    <property type="protein sequence ID" value="KJE92420.1"/>
    <property type="molecule type" value="Genomic_DNA"/>
</dbReference>
<proteinExistence type="inferred from homology"/>
<evidence type="ECO:0000259" key="7">
    <source>
        <dbReference type="Pfam" id="PF03847"/>
    </source>
</evidence>
<evidence type="ECO:0000313" key="9">
    <source>
        <dbReference type="Proteomes" id="UP000008743"/>
    </source>
</evidence>
<dbReference type="GO" id="GO:0000124">
    <property type="term" value="C:SAGA complex"/>
    <property type="evidence" value="ECO:0007669"/>
    <property type="project" value="InterPro"/>
</dbReference>
<evidence type="ECO:0000256" key="4">
    <source>
        <dbReference type="ARBA" id="ARBA00023163"/>
    </source>
</evidence>
<keyword evidence="3" id="KW-0805">Transcription regulation</keyword>
<evidence type="ECO:0000256" key="2">
    <source>
        <dbReference type="ARBA" id="ARBA00007530"/>
    </source>
</evidence>
<comment type="subcellular location">
    <subcellularLocation>
        <location evidence="1">Nucleus</location>
    </subcellularLocation>
</comment>
<dbReference type="FunFam" id="1.10.20.10:FF:000011">
    <property type="entry name" value="Transcription initiation factor TFIID subunit 12"/>
    <property type="match status" value="1"/>
</dbReference>
<dbReference type="GO" id="GO:0051123">
    <property type="term" value="P:RNA polymerase II preinitiation complex assembly"/>
    <property type="evidence" value="ECO:0007669"/>
    <property type="project" value="TreeGrafter"/>
</dbReference>
<organism evidence="8 9">
    <name type="scientific">Capsaspora owczarzaki (strain ATCC 30864)</name>
    <dbReference type="NCBI Taxonomy" id="595528"/>
    <lineage>
        <taxon>Eukaryota</taxon>
        <taxon>Filasterea</taxon>
        <taxon>Capsaspora</taxon>
    </lineage>
</organism>
<feature type="compositionally biased region" description="Low complexity" evidence="6">
    <location>
        <begin position="11"/>
        <end position="20"/>
    </location>
</feature>
<dbReference type="Gene3D" id="1.10.20.10">
    <property type="entry name" value="Histone, subunit A"/>
    <property type="match status" value="1"/>
</dbReference>
<evidence type="ECO:0000256" key="1">
    <source>
        <dbReference type="ARBA" id="ARBA00004123"/>
    </source>
</evidence>
<feature type="compositionally biased region" description="Low complexity" evidence="6">
    <location>
        <begin position="47"/>
        <end position="57"/>
    </location>
</feature>
<evidence type="ECO:0000313" key="8">
    <source>
        <dbReference type="EMBL" id="KJE92420.1"/>
    </source>
</evidence>
<keyword evidence="5" id="KW-0539">Nucleus</keyword>
<comment type="similarity">
    <text evidence="2">Belongs to the TAF12 family.</text>
</comment>
<dbReference type="GO" id="GO:0046982">
    <property type="term" value="F:protein heterodimerization activity"/>
    <property type="evidence" value="ECO:0007669"/>
    <property type="project" value="InterPro"/>
</dbReference>
<keyword evidence="4" id="KW-0804">Transcription</keyword>
<dbReference type="InParanoid" id="A0A0D2WN17"/>
<dbReference type="PANTHER" id="PTHR12264:SF21">
    <property type="entry name" value="TRANSCRIPTION INITIATION FACTOR TFIID SUBUNIT 12"/>
    <property type="match status" value="1"/>
</dbReference>
<accession>A0A0D2WN17</accession>
<dbReference type="GO" id="GO:0017025">
    <property type="term" value="F:TBP-class protein binding"/>
    <property type="evidence" value="ECO:0007669"/>
    <property type="project" value="TreeGrafter"/>
</dbReference>
<evidence type="ECO:0000256" key="5">
    <source>
        <dbReference type="ARBA" id="ARBA00023242"/>
    </source>
</evidence>
<dbReference type="AlphaFoldDB" id="A0A0D2WN17"/>
<dbReference type="Pfam" id="PF03847">
    <property type="entry name" value="TFIID_20kDa"/>
    <property type="match status" value="1"/>
</dbReference>
<dbReference type="CDD" id="cd07981">
    <property type="entry name" value="HFD_TAF12"/>
    <property type="match status" value="1"/>
</dbReference>
<sequence>MDTKRGPGRPPRGTARPPSGADSSATSAPALRPPSQGPVTGPMPVFAAGGASSGGLATVNGSGVASLSSRAALDRELHRAGAPSTSSSGASAGGAGGAAAAAAAAASSSSSTATPSSSMFGASMSGDYLPMSRSAGGSGFHQVHPAYDAAPIDDDARSITRTNLANIAHQIDPYERLDDDVQELLLDMADEFIESVASFACRLARHRQSNTLDVKDVASHLERNWNINVPGYNATDYGN</sequence>
<keyword evidence="9" id="KW-1185">Reference proteome</keyword>
<gene>
    <name evidence="8" type="ORF">CAOG_003397</name>
</gene>
<feature type="region of interest" description="Disordered" evidence="6">
    <location>
        <begin position="1"/>
        <end position="66"/>
    </location>
</feature>
<name>A0A0D2WN17_CAPO3</name>
<dbReference type="InterPro" id="IPR009072">
    <property type="entry name" value="Histone-fold"/>
</dbReference>
<dbReference type="eggNOG" id="KOG1142">
    <property type="taxonomic scope" value="Eukaryota"/>
</dbReference>
<dbReference type="GO" id="GO:0005669">
    <property type="term" value="C:transcription factor TFIID complex"/>
    <property type="evidence" value="ECO:0007669"/>
    <property type="project" value="InterPro"/>
</dbReference>
<evidence type="ECO:0000256" key="3">
    <source>
        <dbReference type="ARBA" id="ARBA00023015"/>
    </source>
</evidence>
<dbReference type="OrthoDB" id="2193432at2759"/>